<dbReference type="InterPro" id="IPR029065">
    <property type="entry name" value="Enolase_C-like"/>
</dbReference>
<dbReference type="SUPFAM" id="SSF51604">
    <property type="entry name" value="Enolase C-terminal domain-like"/>
    <property type="match status" value="1"/>
</dbReference>
<keyword evidence="1" id="KW-0479">Metal-binding</keyword>
<evidence type="ECO:0000256" key="1">
    <source>
        <dbReference type="ARBA" id="ARBA00022723"/>
    </source>
</evidence>
<dbReference type="RefSeq" id="WP_113035496.1">
    <property type="nucleotide sequence ID" value="NZ_QMFB01000031.1"/>
</dbReference>
<dbReference type="EMBL" id="QMFB01000031">
    <property type="protein sequence ID" value="RAV13006.1"/>
    <property type="molecule type" value="Genomic_DNA"/>
</dbReference>
<dbReference type="SUPFAM" id="SSF54826">
    <property type="entry name" value="Enolase N-terminal domain-like"/>
    <property type="match status" value="1"/>
</dbReference>
<dbReference type="Gene3D" id="3.20.20.120">
    <property type="entry name" value="Enolase-like C-terminal domain"/>
    <property type="match status" value="1"/>
</dbReference>
<protein>
    <submittedName>
        <fullName evidence="3">L-alanine-DL-glutamate epimerase</fullName>
    </submittedName>
</protein>
<dbReference type="InterPro" id="IPR029017">
    <property type="entry name" value="Enolase-like_N"/>
</dbReference>
<name>A0A329M177_9BACL</name>
<evidence type="ECO:0000313" key="3">
    <source>
        <dbReference type="EMBL" id="RAV13006.1"/>
    </source>
</evidence>
<evidence type="ECO:0000313" key="4">
    <source>
        <dbReference type="Proteomes" id="UP000250369"/>
    </source>
</evidence>
<dbReference type="Proteomes" id="UP000250369">
    <property type="component" value="Unassembled WGS sequence"/>
</dbReference>
<dbReference type="AlphaFoldDB" id="A0A329M177"/>
<evidence type="ECO:0000259" key="2">
    <source>
        <dbReference type="Pfam" id="PF13378"/>
    </source>
</evidence>
<keyword evidence="4" id="KW-1185">Reference proteome</keyword>
<reference evidence="3 4" key="1">
    <citation type="journal article" date="2009" name="Int. J. Syst. Evol. Microbiol.">
        <title>Paenibacillus contaminans sp. nov., isolated from a contaminated laboratory plate.</title>
        <authorList>
            <person name="Chou J.H."/>
            <person name="Lee J.H."/>
            <person name="Lin M.C."/>
            <person name="Chang P.S."/>
            <person name="Arun A.B."/>
            <person name="Young C.C."/>
            <person name="Chen W.M."/>
        </authorList>
    </citation>
    <scope>NUCLEOTIDE SEQUENCE [LARGE SCALE GENOMIC DNA]</scope>
    <source>
        <strain evidence="3 4">CKOBP-6</strain>
    </source>
</reference>
<proteinExistence type="predicted"/>
<accession>A0A329M177</accession>
<sequence>MITIKETAQAVEKEPLLAPFGFKGGYLTELWQSVVRLTGASGKQGIGLGVQSILWSDPAIFTASGEETGNRYMQQIVQYALEEAKKESFSTPFELLDALLPKAYAFGKQLTGNNGLRLTFVLNALVAVDHAAWLLYANETGAASFDEMLPAAYRKPLSHRHSGVAEVPVVAYGTSEEELVRMLDAGSFVLKIKIGADPDKDGDQNKMLEWDKQQLSKVHRIAKERTSPYTANGRIAYYLDANGRYDGLDRVQRLLEHADAIGALEQIVLFEEPFAEDNKIDVSSLPVAIVGDESVHNEFDAVERIELGYRAMALKPIAKTMSMSLKVAKIAEERGIPCFCADLTVNPFMVDWNKNVAARLAPLPGLSIGLLETNGRQNYRNWDAMQAYHPLAGAPWTRMEGGIFRLNDEFYAQSGGVFEKSGHYASLV</sequence>
<comment type="caution">
    <text evidence="3">The sequence shown here is derived from an EMBL/GenBank/DDBJ whole genome shotgun (WGS) entry which is preliminary data.</text>
</comment>
<dbReference type="Pfam" id="PF13378">
    <property type="entry name" value="MR_MLE_C"/>
    <property type="match status" value="1"/>
</dbReference>
<feature type="domain" description="Enolase C-terminal" evidence="2">
    <location>
        <begin position="177"/>
        <end position="340"/>
    </location>
</feature>
<gene>
    <name evidence="3" type="ORF">DQG23_34045</name>
</gene>
<organism evidence="3 4">
    <name type="scientific">Paenibacillus contaminans</name>
    <dbReference type="NCBI Taxonomy" id="450362"/>
    <lineage>
        <taxon>Bacteria</taxon>
        <taxon>Bacillati</taxon>
        <taxon>Bacillota</taxon>
        <taxon>Bacilli</taxon>
        <taxon>Bacillales</taxon>
        <taxon>Paenibacillaceae</taxon>
        <taxon>Paenibacillus</taxon>
    </lineage>
</organism>
<dbReference type="GO" id="GO:0046872">
    <property type="term" value="F:metal ion binding"/>
    <property type="evidence" value="ECO:0007669"/>
    <property type="project" value="UniProtKB-KW"/>
</dbReference>
<dbReference type="OrthoDB" id="1099889at2"/>
<dbReference type="InterPro" id="IPR036849">
    <property type="entry name" value="Enolase-like_C_sf"/>
</dbReference>